<dbReference type="InterPro" id="IPR029021">
    <property type="entry name" value="Prot-tyrosine_phosphatase-like"/>
</dbReference>
<feature type="non-terminal residue" evidence="1">
    <location>
        <position position="155"/>
    </location>
</feature>
<reference evidence="1" key="1">
    <citation type="submission" date="2018-05" db="EMBL/GenBank/DDBJ databases">
        <authorList>
            <person name="Lanie J.A."/>
            <person name="Ng W.-L."/>
            <person name="Kazmierczak K.M."/>
            <person name="Andrzejewski T.M."/>
            <person name="Davidsen T.M."/>
            <person name="Wayne K.J."/>
            <person name="Tettelin H."/>
            <person name="Glass J.I."/>
            <person name="Rusch D."/>
            <person name="Podicherti R."/>
            <person name="Tsui H.-C.T."/>
            <person name="Winkler M.E."/>
        </authorList>
    </citation>
    <scope>NUCLEOTIDE SEQUENCE</scope>
</reference>
<dbReference type="Gene3D" id="3.90.190.10">
    <property type="entry name" value="Protein tyrosine phosphatase superfamily"/>
    <property type="match status" value="1"/>
</dbReference>
<sequence length="155" mass="16411">MRIQQPFCTIRVLALIGAVFIAACGEPAQESVNTSTGQASMTSGPSVTTAEIQDLGVRNGTIVADNLLAAGQVTELQFEELVDMGYTNFISLRPTSENGAGWEEGHVVDDDVTFTRIPVAGAGGLTRENVMALNEILEEASSENTVLYCASSNRV</sequence>
<dbReference type="PROSITE" id="PS51257">
    <property type="entry name" value="PROKAR_LIPOPROTEIN"/>
    <property type="match status" value="1"/>
</dbReference>
<dbReference type="AlphaFoldDB" id="A0A382U2T9"/>
<proteinExistence type="predicted"/>
<dbReference type="EMBL" id="UINC01140855">
    <property type="protein sequence ID" value="SVD28235.1"/>
    <property type="molecule type" value="Genomic_DNA"/>
</dbReference>
<gene>
    <name evidence="1" type="ORF">METZ01_LOCUS381089</name>
</gene>
<evidence type="ECO:0000313" key="1">
    <source>
        <dbReference type="EMBL" id="SVD28235.1"/>
    </source>
</evidence>
<name>A0A382U2T9_9ZZZZ</name>
<protein>
    <recommendedName>
        <fullName evidence="2">Rhodanese domain-containing protein</fullName>
    </recommendedName>
</protein>
<organism evidence="1">
    <name type="scientific">marine metagenome</name>
    <dbReference type="NCBI Taxonomy" id="408172"/>
    <lineage>
        <taxon>unclassified sequences</taxon>
        <taxon>metagenomes</taxon>
        <taxon>ecological metagenomes</taxon>
    </lineage>
</organism>
<evidence type="ECO:0008006" key="2">
    <source>
        <dbReference type="Google" id="ProtNLM"/>
    </source>
</evidence>
<accession>A0A382U2T9</accession>